<evidence type="ECO:0000313" key="4">
    <source>
        <dbReference type="EMBL" id="VTR97686.1"/>
    </source>
</evidence>
<accession>A0A6P2DAT1</accession>
<dbReference type="InterPro" id="IPR013325">
    <property type="entry name" value="RNA_pol_sigma_r2"/>
</dbReference>
<dbReference type="PROSITE" id="PS50082">
    <property type="entry name" value="WD_REPEATS_2"/>
    <property type="match status" value="2"/>
</dbReference>
<proteinExistence type="predicted"/>
<evidence type="ECO:0000256" key="1">
    <source>
        <dbReference type="PROSITE-ProRule" id="PRU00221"/>
    </source>
</evidence>
<evidence type="ECO:0000259" key="3">
    <source>
        <dbReference type="Pfam" id="PF08281"/>
    </source>
</evidence>
<dbReference type="Gene3D" id="1.10.1740.10">
    <property type="match status" value="1"/>
</dbReference>
<dbReference type="Pfam" id="PF00400">
    <property type="entry name" value="WD40"/>
    <property type="match status" value="4"/>
</dbReference>
<dbReference type="InterPro" id="IPR014284">
    <property type="entry name" value="RNA_pol_sigma-70_dom"/>
</dbReference>
<dbReference type="InterPro" id="IPR018391">
    <property type="entry name" value="PQQ_b-propeller_rpt"/>
</dbReference>
<evidence type="ECO:0000313" key="5">
    <source>
        <dbReference type="Proteomes" id="UP000464178"/>
    </source>
</evidence>
<feature type="repeat" description="WD" evidence="1">
    <location>
        <begin position="508"/>
        <end position="540"/>
    </location>
</feature>
<keyword evidence="5" id="KW-1185">Reference proteome</keyword>
<dbReference type="InterPro" id="IPR013324">
    <property type="entry name" value="RNA_pol_sigma_r3/r4-like"/>
</dbReference>
<dbReference type="SMART" id="SM00320">
    <property type="entry name" value="WD40"/>
    <property type="match status" value="7"/>
</dbReference>
<dbReference type="Gene3D" id="1.10.10.10">
    <property type="entry name" value="Winged helix-like DNA-binding domain superfamily/Winged helix DNA-binding domain"/>
    <property type="match status" value="1"/>
</dbReference>
<feature type="domain" description="RNA polymerase sigma-70 region 2" evidence="2">
    <location>
        <begin position="42"/>
        <end position="103"/>
    </location>
</feature>
<gene>
    <name evidence="4" type="ORF">SOIL9_05930</name>
</gene>
<dbReference type="InterPro" id="IPR036388">
    <property type="entry name" value="WH-like_DNA-bd_sf"/>
</dbReference>
<dbReference type="AlphaFoldDB" id="A0A6P2DAT1"/>
<dbReference type="Pfam" id="PF04542">
    <property type="entry name" value="Sigma70_r2"/>
    <property type="match status" value="1"/>
</dbReference>
<dbReference type="Gene3D" id="2.130.10.10">
    <property type="entry name" value="YVTN repeat-like/Quinoprotein amine dehydrogenase"/>
    <property type="match status" value="4"/>
</dbReference>
<dbReference type="InterPro" id="IPR007627">
    <property type="entry name" value="RNA_pol_sigma70_r2"/>
</dbReference>
<evidence type="ECO:0008006" key="6">
    <source>
        <dbReference type="Google" id="ProtNLM"/>
    </source>
</evidence>
<dbReference type="GO" id="GO:0005829">
    <property type="term" value="C:cytosol"/>
    <property type="evidence" value="ECO:0007669"/>
    <property type="project" value="UniProtKB-ARBA"/>
</dbReference>
<organism evidence="4 5">
    <name type="scientific">Gemmata massiliana</name>
    <dbReference type="NCBI Taxonomy" id="1210884"/>
    <lineage>
        <taxon>Bacteria</taxon>
        <taxon>Pseudomonadati</taxon>
        <taxon>Planctomycetota</taxon>
        <taxon>Planctomycetia</taxon>
        <taxon>Gemmatales</taxon>
        <taxon>Gemmataceae</taxon>
        <taxon>Gemmata</taxon>
    </lineage>
</organism>
<dbReference type="SUPFAM" id="SSF88659">
    <property type="entry name" value="Sigma3 and sigma4 domains of RNA polymerase sigma factors"/>
    <property type="match status" value="1"/>
</dbReference>
<dbReference type="SMART" id="SM00564">
    <property type="entry name" value="PQQ"/>
    <property type="match status" value="4"/>
</dbReference>
<dbReference type="PANTHER" id="PTHR19879">
    <property type="entry name" value="TRANSCRIPTION INITIATION FACTOR TFIID"/>
    <property type="match status" value="1"/>
</dbReference>
<dbReference type="SUPFAM" id="SSF88946">
    <property type="entry name" value="Sigma2 domain of RNA polymerase sigma factors"/>
    <property type="match status" value="1"/>
</dbReference>
<feature type="repeat" description="WD" evidence="1">
    <location>
        <begin position="855"/>
        <end position="896"/>
    </location>
</feature>
<name>A0A6P2DAT1_9BACT</name>
<dbReference type="KEGG" id="gms:SOIL9_05930"/>
<dbReference type="InterPro" id="IPR015943">
    <property type="entry name" value="WD40/YVTN_repeat-like_dom_sf"/>
</dbReference>
<sequence>MSVAAVRRVVSRLEPGGPRTDAELVRAIAPDGVDRESAFAELVNRHGPMVLGVCRGVLADSHAAEDAFQAVFLVLARKANSIHPPGAVGGWLYGVAVRTARKSKTATVRQRRREMAAIVSAGSAPTSTGSAAPGELERAELRAIIDAELAVLPDTHRAAIVLCDLQGKTRSEAALELDRAEGTVAAWLARGRKTLANRLARRGVSLPATGLVTVVTPSIVSAELTSVTIGSFVGRGVSDSVLALAEGVMRSLSSTSTKLVTTVLTVGALLTAVATAPAWYAHPEPIAPPSTGAATVSGAEPRAKAASSLWKEAKVLELTGWLGGSAVYSADGKVLFIGGTDGHVHAYDVVSWKKLWEYRGAGHFAALAVVPDGKELAVTTKDGVMFLDALTGKANDTLEVRESAPYAVAFFPDTPILSDGQLVATSRKVIFGSAREATVKSWLKWPNVSTITLQARAADKQPSDSHAVPLAVDPDGKRVVVTGSLDKATGKNVLWAWAAGSGAGNELLEGHKATVVSAAWSKDGKWIVTGDADGTVIVWDAVKFKEKSRLALGGRIAAVTVSADGKHTAAAVVQPQERRERAYSEEVFVWPTARPPEKPELISSHPVGGPFAGIASLAFHPDGTELTSAFANFDHLSKLGELTGKVRVFTLSVPEKPAPKPAADHNWSQSSVLTDHAALVNGVAVAPDGKSFAAATDANVTCWDTVTRRVLWTYKPFNGNAPVLALAYSPDSKHLCVAGPIDVMRLDIATGKSAAWYDQNEIVVRFGKMHALAYHPERERLAASDGYATKVQNLAQESEGVFNGERPEESKPLPVLPASVAWSKGGKQLALIRHKQDKSCVVLWEPGRAESEVELTGHAERITCVVWSQDGDVIASGDDKGTVILWDARTHKELWRKRYGDGAGRIHALAISPEDNTVAIASHLGARKGPERVVLLAAKDGAEIRHLLGPEETAVSSLVWSSDGKFLVTGCGMPAARAGGQAAPRVGEVVVWERKP</sequence>
<dbReference type="InterPro" id="IPR001680">
    <property type="entry name" value="WD40_rpt"/>
</dbReference>
<feature type="domain" description="RNA polymerase sigma factor 70 region 4 type 2" evidence="3">
    <location>
        <begin position="144"/>
        <end position="195"/>
    </location>
</feature>
<dbReference type="GO" id="GO:0016987">
    <property type="term" value="F:sigma factor activity"/>
    <property type="evidence" value="ECO:0007669"/>
    <property type="project" value="InterPro"/>
</dbReference>
<protein>
    <recommendedName>
        <fullName evidence="6">ECF RNA polymerase sigma factor SigE</fullName>
    </recommendedName>
</protein>
<dbReference type="Pfam" id="PF08281">
    <property type="entry name" value="Sigma70_r4_2"/>
    <property type="match status" value="1"/>
</dbReference>
<dbReference type="SUPFAM" id="SSF50998">
    <property type="entry name" value="Quinoprotein alcohol dehydrogenase-like"/>
    <property type="match status" value="2"/>
</dbReference>
<dbReference type="EMBL" id="LR593886">
    <property type="protein sequence ID" value="VTR97686.1"/>
    <property type="molecule type" value="Genomic_DNA"/>
</dbReference>
<dbReference type="GO" id="GO:0006352">
    <property type="term" value="P:DNA-templated transcription initiation"/>
    <property type="evidence" value="ECO:0007669"/>
    <property type="project" value="InterPro"/>
</dbReference>
<evidence type="ECO:0000259" key="2">
    <source>
        <dbReference type="Pfam" id="PF04542"/>
    </source>
</evidence>
<dbReference type="InterPro" id="IPR011047">
    <property type="entry name" value="Quinoprotein_ADH-like_sf"/>
</dbReference>
<keyword evidence="1" id="KW-0853">WD repeat</keyword>
<dbReference type="PROSITE" id="PS50294">
    <property type="entry name" value="WD_REPEATS_REGION"/>
    <property type="match status" value="2"/>
</dbReference>
<dbReference type="InterPro" id="IPR013249">
    <property type="entry name" value="RNA_pol_sigma70_r4_t2"/>
</dbReference>
<dbReference type="PANTHER" id="PTHR19879:SF9">
    <property type="entry name" value="TRANSCRIPTION INITIATION FACTOR TFIID SUBUNIT 5"/>
    <property type="match status" value="1"/>
</dbReference>
<dbReference type="RefSeq" id="WP_162671317.1">
    <property type="nucleotide sequence ID" value="NZ_LR593886.1"/>
</dbReference>
<dbReference type="Proteomes" id="UP000464178">
    <property type="component" value="Chromosome"/>
</dbReference>
<dbReference type="NCBIfam" id="TIGR02937">
    <property type="entry name" value="sigma70-ECF"/>
    <property type="match status" value="1"/>
</dbReference>
<dbReference type="GO" id="GO:0003677">
    <property type="term" value="F:DNA binding"/>
    <property type="evidence" value="ECO:0007669"/>
    <property type="project" value="InterPro"/>
</dbReference>
<reference evidence="4 5" key="1">
    <citation type="submission" date="2019-05" db="EMBL/GenBank/DDBJ databases">
        <authorList>
            <consortium name="Science for Life Laboratories"/>
        </authorList>
    </citation>
    <scope>NUCLEOTIDE SEQUENCE [LARGE SCALE GENOMIC DNA]</scope>
    <source>
        <strain evidence="4">Soil9</strain>
    </source>
</reference>